<keyword evidence="3" id="KW-1185">Reference proteome</keyword>
<evidence type="ECO:0000313" key="2">
    <source>
        <dbReference type="EMBL" id="SNS51513.1"/>
    </source>
</evidence>
<feature type="compositionally biased region" description="Gly residues" evidence="1">
    <location>
        <begin position="105"/>
        <end position="119"/>
    </location>
</feature>
<proteinExistence type="predicted"/>
<gene>
    <name evidence="2" type="ORF">SAMN05421757_102482</name>
</gene>
<reference evidence="2 3" key="1">
    <citation type="submission" date="2017-06" db="EMBL/GenBank/DDBJ databases">
        <authorList>
            <person name="Kim H.J."/>
            <person name="Triplett B.A."/>
        </authorList>
    </citation>
    <scope>NUCLEOTIDE SEQUENCE [LARGE SCALE GENOMIC DNA]</scope>
    <source>
        <strain evidence="2 3">DSM 29339</strain>
    </source>
</reference>
<accession>A0A239F5H4</accession>
<feature type="region of interest" description="Disordered" evidence="1">
    <location>
        <begin position="165"/>
        <end position="241"/>
    </location>
</feature>
<feature type="compositionally biased region" description="Gly residues" evidence="1">
    <location>
        <begin position="165"/>
        <end position="185"/>
    </location>
</feature>
<feature type="compositionally biased region" description="Gly residues" evidence="1">
    <location>
        <begin position="210"/>
        <end position="222"/>
    </location>
</feature>
<evidence type="ECO:0000256" key="1">
    <source>
        <dbReference type="SAM" id="MobiDB-lite"/>
    </source>
</evidence>
<sequence length="919" mass="96563">MAQKSQRNYLKDALSDIPWETPWSTAEARKGARYDIPLTQDISYLDSVLDSVAASLAASGTKTSKAAISRAGQLSEVIANIPGSARAADLWERVVSDLADRVGGKPDGAGTGGDGYGAGGNTDKGGDGYGAGGNTDKGGDGYGTGGNTDKGGDGYGAGGNNDKGGDGYGAGGNPDRGGDGYGAGGNPDKNGDGEGDGDGIPDKPDDAGNPGHGKGDGTGDGDGISDKPAPAPTPPDVPLLDPETVQYKAGYTFKVGDITVGWGGETLATRPESLSDSVAMTTKAGVEMYAVDNEFGFYVTDFIGAQPKVFDGDFGEGFVGELADGGIAVSNARTVTFSVPARFGTWLEGIGGNFVKASTEHYTVMQAILSDQAYPGDTSGYYQLDDDLWIVDYRTGDDGMPVDEAGNPSSSLVDDAMHGFYVKELIGALEDAGGYTAPTELWKDFDRDGTDDLYAAYMTDMEIDGVTRNVAVVDIGNDGTIDYYDGNLNGFGTYGLADVLKPNESSIIEDIAVGDDYSVTLKDDGKLLYRWGNAVKRPNDMRIDAKLDLPDEWQTDADGDGFADVLFRITAAELVVNHTVTNNPNDQIRPEDFENEAAIGILPSYEVDANGNWVSINDYYAGDGTFLPMGTILRDFSLIDAVDGSMLDTIGGLSSDLLGGFTEAWYTTMDREPFMADLTEDGTAYDIGPRWRLQPDKFGQDLPSVIIPQDPSEAPPVANGEEKYEVGVDTTTVLNLLDWNGTSPMTLSAGWITGAGEVSANGVNMTEDFDVAFYIKGDMKPVNLYDAELLMEYEEVAIEVAGVDVVGSTSGDTLVGSGSNAFYLSGAGSGTADGEADLLVLGYGELTAAGVGANEVYAFGAEEGDAVGLIGFDLDPDNYNIHLTQKIVDQDLELSFDGTQIATLYGVDEYLDADAFYFA</sequence>
<evidence type="ECO:0000313" key="3">
    <source>
        <dbReference type="Proteomes" id="UP000198426"/>
    </source>
</evidence>
<dbReference type="EMBL" id="FZOY01000002">
    <property type="protein sequence ID" value="SNS51513.1"/>
    <property type="molecule type" value="Genomic_DNA"/>
</dbReference>
<protein>
    <submittedName>
        <fullName evidence="2">Uncharacterized protein</fullName>
    </submittedName>
</protein>
<dbReference type="AlphaFoldDB" id="A0A239F5H4"/>
<feature type="region of interest" description="Disordered" evidence="1">
    <location>
        <begin position="100"/>
        <end position="119"/>
    </location>
</feature>
<name>A0A239F5H4_9RHOB</name>
<dbReference type="Proteomes" id="UP000198426">
    <property type="component" value="Unassembled WGS sequence"/>
</dbReference>
<organism evidence="2 3">
    <name type="scientific">Tropicimonas sediminicola</name>
    <dbReference type="NCBI Taxonomy" id="1031541"/>
    <lineage>
        <taxon>Bacteria</taxon>
        <taxon>Pseudomonadati</taxon>
        <taxon>Pseudomonadota</taxon>
        <taxon>Alphaproteobacteria</taxon>
        <taxon>Rhodobacterales</taxon>
        <taxon>Roseobacteraceae</taxon>
        <taxon>Tropicimonas</taxon>
    </lineage>
</organism>